<dbReference type="AlphaFoldDB" id="A0A4Z0GKV5"/>
<gene>
    <name evidence="1" type="ORF">E4665_16290</name>
</gene>
<protein>
    <submittedName>
        <fullName evidence="1">Uncharacterized protein</fullName>
    </submittedName>
</protein>
<evidence type="ECO:0000313" key="2">
    <source>
        <dbReference type="Proteomes" id="UP000298347"/>
    </source>
</evidence>
<dbReference type="Proteomes" id="UP000298347">
    <property type="component" value="Unassembled WGS sequence"/>
</dbReference>
<accession>A0A4Z0GKV5</accession>
<dbReference type="OrthoDB" id="2941641at2"/>
<evidence type="ECO:0000313" key="1">
    <source>
        <dbReference type="EMBL" id="TGA96242.1"/>
    </source>
</evidence>
<dbReference type="EMBL" id="SRJD01000028">
    <property type="protein sequence ID" value="TGA96242.1"/>
    <property type="molecule type" value="Genomic_DNA"/>
</dbReference>
<name>A0A4Z0GKV5_9BACL</name>
<keyword evidence="2" id="KW-1185">Reference proteome</keyword>
<comment type="caution">
    <text evidence="1">The sequence shown here is derived from an EMBL/GenBank/DDBJ whole genome shotgun (WGS) entry which is preliminary data.</text>
</comment>
<proteinExistence type="predicted"/>
<dbReference type="RefSeq" id="WP_135349860.1">
    <property type="nucleotide sequence ID" value="NZ_SRJD01000028.1"/>
</dbReference>
<reference evidence="1 2" key="1">
    <citation type="journal article" date="2015" name="Int. J. Syst. Evol. Microbiol.">
        <title>Sporolactobacillus shoreae sp. nov. and Sporolactobacillus spathodeae sp. nov., two spore-forming lactic acid bacteria isolated from tree barks in Thailand.</title>
        <authorList>
            <person name="Thamacharoensuk T."/>
            <person name="Kitahara M."/>
            <person name="Ohkuma M."/>
            <person name="Thongchul N."/>
            <person name="Tanasupawat S."/>
        </authorList>
    </citation>
    <scope>NUCLEOTIDE SEQUENCE [LARGE SCALE GENOMIC DNA]</scope>
    <source>
        <strain evidence="1 2">BK92</strain>
    </source>
</reference>
<sequence length="97" mass="11605">MENLSYKADESMVTITEQRNENDFEFLISARTGEAEHRLHEVRLFFESDKVYTDILFYSRKNREYQVIVQRSAYVAFVVHLFQLHLIQSVAWKGEEI</sequence>
<organism evidence="1 2">
    <name type="scientific">Sporolactobacillus shoreae</name>
    <dbReference type="NCBI Taxonomy" id="1465501"/>
    <lineage>
        <taxon>Bacteria</taxon>
        <taxon>Bacillati</taxon>
        <taxon>Bacillota</taxon>
        <taxon>Bacilli</taxon>
        <taxon>Bacillales</taxon>
        <taxon>Sporolactobacillaceae</taxon>
        <taxon>Sporolactobacillus</taxon>
    </lineage>
</organism>